<dbReference type="NCBIfam" id="TIGR00072">
    <property type="entry name" value="hydrog_prot"/>
    <property type="match status" value="1"/>
</dbReference>
<proteinExistence type="inferred from homology"/>
<dbReference type="PANTHER" id="PTHR30302:SF1">
    <property type="entry name" value="HYDROGENASE 2 MATURATION PROTEASE"/>
    <property type="match status" value="1"/>
</dbReference>
<dbReference type="InterPro" id="IPR000671">
    <property type="entry name" value="Peptidase_A31"/>
</dbReference>
<evidence type="ECO:0000256" key="2">
    <source>
        <dbReference type="ARBA" id="ARBA00022670"/>
    </source>
</evidence>
<evidence type="ECO:0000256" key="1">
    <source>
        <dbReference type="ARBA" id="ARBA00006814"/>
    </source>
</evidence>
<protein>
    <submittedName>
        <fullName evidence="5">Hydrogenase maturation protease</fullName>
    </submittedName>
</protein>
<keyword evidence="2 5" id="KW-0645">Protease</keyword>
<dbReference type="CDD" id="cd00518">
    <property type="entry name" value="H2MP"/>
    <property type="match status" value="1"/>
</dbReference>
<dbReference type="PRINTS" id="PR00446">
    <property type="entry name" value="HYDRGNUPTAKE"/>
</dbReference>
<comment type="caution">
    <text evidence="5">The sequence shown here is derived from an EMBL/GenBank/DDBJ whole genome shotgun (WGS) entry which is preliminary data.</text>
</comment>
<reference evidence="5" key="1">
    <citation type="submission" date="2020-07" db="EMBL/GenBank/DDBJ databases">
        <title>Huge and variable diversity of episymbiotic CPR bacteria and DPANN archaea in groundwater ecosystems.</title>
        <authorList>
            <person name="He C.Y."/>
            <person name="Keren R."/>
            <person name="Whittaker M."/>
            <person name="Farag I.F."/>
            <person name="Doudna J."/>
            <person name="Cate J.H.D."/>
            <person name="Banfield J.F."/>
        </authorList>
    </citation>
    <scope>NUCLEOTIDE SEQUENCE</scope>
    <source>
        <strain evidence="5">NC_groundwater_1482_Ag_S-0.65um_47_24</strain>
    </source>
</reference>
<dbReference type="AlphaFoldDB" id="A0A933GLF1"/>
<dbReference type="Pfam" id="PF01750">
    <property type="entry name" value="HycI"/>
    <property type="match status" value="1"/>
</dbReference>
<evidence type="ECO:0000256" key="4">
    <source>
        <dbReference type="ARBA" id="ARBA00022801"/>
    </source>
</evidence>
<evidence type="ECO:0000256" key="3">
    <source>
        <dbReference type="ARBA" id="ARBA00022750"/>
    </source>
</evidence>
<accession>A0A933GLF1</accession>
<dbReference type="SUPFAM" id="SSF53163">
    <property type="entry name" value="HybD-like"/>
    <property type="match status" value="1"/>
</dbReference>
<dbReference type="InterPro" id="IPR023430">
    <property type="entry name" value="Pept_HybD-like_dom_sf"/>
</dbReference>
<evidence type="ECO:0000313" key="6">
    <source>
        <dbReference type="Proteomes" id="UP000772181"/>
    </source>
</evidence>
<dbReference type="Gene3D" id="3.40.50.1450">
    <property type="entry name" value="HybD-like"/>
    <property type="match status" value="1"/>
</dbReference>
<sequence length="185" mass="20223">MIHCIGSSKRGDYKISRQKERILLLALGNDILGDDGVGLVAARLLRNEFFEAVVIVESGEAGLALLEIMAGYGKALLLDAIVTGKYPPGTVAEFRPEDFKRVMAPSPHYAGIPEVLDLAERMKIPFPQEIRILALEVEKVDEIHEGLSSTVEQALPGFIEIAGEILRGWLGKSVGRERKSQNSNS</sequence>
<keyword evidence="3" id="KW-0064">Aspartyl protease</keyword>
<keyword evidence="4" id="KW-0378">Hydrolase</keyword>
<name>A0A933GLF1_UNCTE</name>
<comment type="similarity">
    <text evidence="1">Belongs to the peptidase A31 family.</text>
</comment>
<dbReference type="GO" id="GO:0016485">
    <property type="term" value="P:protein processing"/>
    <property type="evidence" value="ECO:0007669"/>
    <property type="project" value="TreeGrafter"/>
</dbReference>
<evidence type="ECO:0000313" key="5">
    <source>
        <dbReference type="EMBL" id="MBI4596043.1"/>
    </source>
</evidence>
<dbReference type="GO" id="GO:0008047">
    <property type="term" value="F:enzyme activator activity"/>
    <property type="evidence" value="ECO:0007669"/>
    <property type="project" value="InterPro"/>
</dbReference>
<dbReference type="PANTHER" id="PTHR30302">
    <property type="entry name" value="HYDROGENASE 1 MATURATION PROTEASE"/>
    <property type="match status" value="1"/>
</dbReference>
<dbReference type="EMBL" id="JACQWF010000296">
    <property type="protein sequence ID" value="MBI4596043.1"/>
    <property type="molecule type" value="Genomic_DNA"/>
</dbReference>
<organism evidence="5 6">
    <name type="scientific">Tectimicrobiota bacterium</name>
    <dbReference type="NCBI Taxonomy" id="2528274"/>
    <lineage>
        <taxon>Bacteria</taxon>
        <taxon>Pseudomonadati</taxon>
        <taxon>Nitrospinota/Tectimicrobiota group</taxon>
        <taxon>Candidatus Tectimicrobiota</taxon>
    </lineage>
</organism>
<dbReference type="Proteomes" id="UP000772181">
    <property type="component" value="Unassembled WGS sequence"/>
</dbReference>
<dbReference type="GO" id="GO:0004190">
    <property type="term" value="F:aspartic-type endopeptidase activity"/>
    <property type="evidence" value="ECO:0007669"/>
    <property type="project" value="UniProtKB-KW"/>
</dbReference>
<gene>
    <name evidence="5" type="ORF">HY730_06655</name>
</gene>